<reference evidence="1" key="1">
    <citation type="submission" date="2019-05" db="EMBL/GenBank/DDBJ databases">
        <title>Isolation, diversity and antifungal activity of Actinobacteria from wheat.</title>
        <authorList>
            <person name="Yu B."/>
        </authorList>
    </citation>
    <scope>NUCLEOTIDE SEQUENCE [LARGE SCALE GENOMIC DNA]</scope>
    <source>
        <strain evidence="1">NEAU-HEGS1-5</strain>
    </source>
</reference>
<organism evidence="1 2">
    <name type="scientific">Microbispora triticiradicis</name>
    <dbReference type="NCBI Taxonomy" id="2200763"/>
    <lineage>
        <taxon>Bacteria</taxon>
        <taxon>Bacillati</taxon>
        <taxon>Actinomycetota</taxon>
        <taxon>Actinomycetes</taxon>
        <taxon>Streptosporangiales</taxon>
        <taxon>Streptosporangiaceae</taxon>
        <taxon>Microbispora</taxon>
    </lineage>
</organism>
<comment type="caution">
    <text evidence="1">The sequence shown here is derived from an EMBL/GenBank/DDBJ whole genome shotgun (WGS) entry which is preliminary data.</text>
</comment>
<dbReference type="AlphaFoldDB" id="A0A5R8Z1X3"/>
<sequence>MGIDREAWADGLFGPREDLRDGLLDDVPDEPLDVVVSLTELLGTAGELVGRYSTPQLADGLWYLAADSGLFRQLYNPAVPEDPRAECAAAIRELHKRLFEPLCENALSHGDHGAAVKERLNSICYMWWDVFPTWGSPNDPAARGVDEVLLNVMRGTLSSENVACVESGLHGLGHWHTSYPDLVESTIDAFLRERPEIGVALRDYAHAARRGRVL</sequence>
<evidence type="ECO:0000313" key="1">
    <source>
        <dbReference type="EMBL" id="TLP59670.1"/>
    </source>
</evidence>
<accession>A0A5R8Z1X3</accession>
<keyword evidence="2" id="KW-1185">Reference proteome</keyword>
<name>A0A5R8Z1X3_9ACTN</name>
<proteinExistence type="predicted"/>
<evidence type="ECO:0000313" key="2">
    <source>
        <dbReference type="Proteomes" id="UP000309033"/>
    </source>
</evidence>
<dbReference type="EMBL" id="VANP01000005">
    <property type="protein sequence ID" value="TLP59670.1"/>
    <property type="molecule type" value="Genomic_DNA"/>
</dbReference>
<dbReference type="Proteomes" id="UP000309033">
    <property type="component" value="Unassembled WGS sequence"/>
</dbReference>
<protein>
    <submittedName>
        <fullName evidence="1">Uncharacterized protein</fullName>
    </submittedName>
</protein>
<dbReference type="OrthoDB" id="7631126at2"/>
<gene>
    <name evidence="1" type="ORF">FED44_15405</name>
</gene>